<organism evidence="3">
    <name type="scientific">Mariniphaga anaerophila</name>
    <dbReference type="NCBI Taxonomy" id="1484053"/>
    <lineage>
        <taxon>Bacteria</taxon>
        <taxon>Pseudomonadati</taxon>
        <taxon>Bacteroidota</taxon>
        <taxon>Bacteroidia</taxon>
        <taxon>Marinilabiliales</taxon>
        <taxon>Prolixibacteraceae</taxon>
        <taxon>Mariniphaga</taxon>
    </lineage>
</organism>
<dbReference type="InterPro" id="IPR055353">
    <property type="entry name" value="DUF7619"/>
</dbReference>
<feature type="domain" description="DUF7619" evidence="2">
    <location>
        <begin position="523"/>
        <end position="586"/>
    </location>
</feature>
<dbReference type="Pfam" id="PF18962">
    <property type="entry name" value="Por_Secre_tail"/>
    <property type="match status" value="1"/>
</dbReference>
<dbReference type="Proteomes" id="UP000886047">
    <property type="component" value="Unassembled WGS sequence"/>
</dbReference>
<dbReference type="NCBIfam" id="TIGR04183">
    <property type="entry name" value="Por_Secre_tail"/>
    <property type="match status" value="1"/>
</dbReference>
<feature type="non-terminal residue" evidence="3">
    <location>
        <position position="890"/>
    </location>
</feature>
<feature type="non-terminal residue" evidence="3">
    <location>
        <position position="1"/>
    </location>
</feature>
<dbReference type="EMBL" id="DSDK01000636">
    <property type="protein sequence ID" value="HDR52227.1"/>
    <property type="molecule type" value="Genomic_DNA"/>
</dbReference>
<gene>
    <name evidence="3" type="ORF">ENN90_11510</name>
</gene>
<proteinExistence type="predicted"/>
<protein>
    <submittedName>
        <fullName evidence="3">T9SS type A sorting domain-containing protein</fullName>
    </submittedName>
</protein>
<reference evidence="3" key="1">
    <citation type="journal article" date="2020" name="mSystems">
        <title>Genome- and Community-Level Interaction Insights into Carbon Utilization and Element Cycling Functions of Hydrothermarchaeota in Hydrothermal Sediment.</title>
        <authorList>
            <person name="Zhou Z."/>
            <person name="Liu Y."/>
            <person name="Xu W."/>
            <person name="Pan J."/>
            <person name="Luo Z.H."/>
            <person name="Li M."/>
        </authorList>
    </citation>
    <scope>NUCLEOTIDE SEQUENCE [LARGE SCALE GENOMIC DNA]</scope>
    <source>
        <strain evidence="3">SpSt-1217</strain>
    </source>
</reference>
<feature type="domain" description="Secretion system C-terminal sorting" evidence="1">
    <location>
        <begin position="817"/>
        <end position="886"/>
    </location>
</feature>
<accession>A0A831LIA1</accession>
<evidence type="ECO:0000259" key="2">
    <source>
        <dbReference type="Pfam" id="PF24595"/>
    </source>
</evidence>
<evidence type="ECO:0000313" key="3">
    <source>
        <dbReference type="EMBL" id="HDR52227.1"/>
    </source>
</evidence>
<dbReference type="Pfam" id="PF24595">
    <property type="entry name" value="DUF7619"/>
    <property type="match status" value="2"/>
</dbReference>
<dbReference type="AlphaFoldDB" id="A0A831LIA1"/>
<name>A0A831LIA1_9BACT</name>
<sequence>KIKNYGRVSIGQEMDNTFNKTYTYFAASASVPGNPEFLKLTIDNYGYQQHPTATGTINTWWRLRNSPGTYNDSLNWLKLTYPEDALNGANEDSIMVFHSPNSGLTWKTIRTDYTVDKEKNEVTINKAPSWGHYLLSSSSLGITSFQPLVESAEPRFGGNSGQLTMYIFGAGFKNSTTVKLQRPGQTTIVADTTMLTDIFGESMLARFNLKGQSLGSYDVVVETPDEKTITLTNYFAIEQGERSDPWSAIAGRNRFLLNRWSTFNLSYGNTANTDALGTVLVYVVDDLPGLEVEFPDVNIIMPKTLEDMGPDYTRFRDSLDIYYVSDSLSGYEGKNMRIYPFYIPYIAAGSSNSVRVRVKLTGTGSLNMDSWILDPLYEVIDYNLKSAEPMPAEVRACITAAAMKAWYGGMVSMGASVVPGLACWSIIDKTIDPIGYVTPEELKPEGKETWGSWLWKGVSIMGSAVQCGASFVPVIGTAVSLGISLVNTTIDMKDGYDATEGCWRKFRKKSQSKLKSNGVSSFDPNEKAGPQGYTADRYISKEGNLNYTIFFENLPTAGASALEVFITDTLDITKFDFSTFSFHAIAFADTAIKIQQYAKEFQVLVDLYPKKETIVQIHGKLDTLTGIVKWDFHSLDRQTLELTEDPDGGFLPPNKISPEGEGHVTFSCKLKPTVKHDDLISNRASIVFDLNKPIITNTFTNRIDDRIPESAVTPLALIQEDTVFTVSWMGSDQGSQIENYNIFVSVNDSAYVLWKVAKTAGSAEFTGKDGSQYRFFSVATDSIGFAEPYKTSAEAATVIEVSTGLGIIGNIDNEMQVYPNPADQHCTVAFNMKNPGEVEILLHDITGRTTFTKTKDFWPSGLQRTRLDLKDIQDGLYMIQIKVGHNSHYM</sequence>
<evidence type="ECO:0000259" key="1">
    <source>
        <dbReference type="Pfam" id="PF18962"/>
    </source>
</evidence>
<dbReference type="InterPro" id="IPR026444">
    <property type="entry name" value="Secre_tail"/>
</dbReference>
<feature type="domain" description="DUF7619" evidence="2">
    <location>
        <begin position="655"/>
        <end position="701"/>
    </location>
</feature>
<comment type="caution">
    <text evidence="3">The sequence shown here is derived from an EMBL/GenBank/DDBJ whole genome shotgun (WGS) entry which is preliminary data.</text>
</comment>